<dbReference type="Pfam" id="PF13855">
    <property type="entry name" value="LRR_8"/>
    <property type="match status" value="4"/>
</dbReference>
<sequence length="803" mass="89521">MASVMYAVFHFAALQCSARPEISPCTCEMGKAFNHVELACEKLESFNAVVDSLANKLNSDVNIDLKITHSQLDDLEMRSFRDMNFNIYKLRMQWNGLRSLPELPFRGLSNVTYLSVADNELDEIPKHVLNHMPLLQTFDISRCNIRVVQQDDLKGIQKITNLILPSNNITRLDRGAFPLSLLILHLGRNQLESLNGSLAELTNLHSLFINANNISDLDKELPDGSKLRLLMAHNNRLEHLPANMATMDDLEIIHLHFNRLRSFDRVLRNAQHLTELLANNNELEYLAQDEFQSCRQLDTLNLACNHIRSLNFSLHPMVKLTRGNFSFNDIEEFSMEELHGMRSLRVLDLSYNRIQRLLPAHKHSPELALIDLRLDHNQIVTLDSALAGLSHLRILSLPENRIEYLQPGDLNGMNRLEILDLTANQLVELKQLETTLLPSLKILKVAYNNITKLEHDFYGLPMLCQVNLTNNQISSISSELVTNTRCKNHNVPGKLEMFLDDNPIMCDVRLNELCRLMIAQDARIRGRSQCFENDQEVCTVLPMLYNYDLPLLVTKLKIVDAEDAKPLVQMLVPSPILIKNNDELLPPIIATLGQPLINPVIIAAPPAVAPTLLLAAAATTPPPVLGEANTTNPTTTTTSSTTSTTTTTTTTNPPTVGAATTPTPANPMDMVTTTAPTTTTTSTTTPQPNDTLPVVLDIEEPNQMKPSQMNATDEAVELPPEPKPNPVEQAEADTVAKTEYETVEYIPNVVLVPTPVPASKSNLLDEDADSQSNSVHEEYPSVLLGDVEHAAQNLQIPEEPPEQ</sequence>
<dbReference type="InterPro" id="IPR003591">
    <property type="entry name" value="Leu-rich_rpt_typical-subtyp"/>
</dbReference>
<evidence type="ECO:0000256" key="4">
    <source>
        <dbReference type="SAM" id="SignalP"/>
    </source>
</evidence>
<organism evidence="5 6">
    <name type="scientific">Drosophila mojavensis</name>
    <name type="common">Fruit fly</name>
    <dbReference type="NCBI Taxonomy" id="7230"/>
    <lineage>
        <taxon>Eukaryota</taxon>
        <taxon>Metazoa</taxon>
        <taxon>Ecdysozoa</taxon>
        <taxon>Arthropoda</taxon>
        <taxon>Hexapoda</taxon>
        <taxon>Insecta</taxon>
        <taxon>Pterygota</taxon>
        <taxon>Neoptera</taxon>
        <taxon>Endopterygota</taxon>
        <taxon>Diptera</taxon>
        <taxon>Brachycera</taxon>
        <taxon>Muscomorpha</taxon>
        <taxon>Ephydroidea</taxon>
        <taxon>Drosophilidae</taxon>
        <taxon>Drosophila</taxon>
    </lineage>
</organism>
<dbReference type="AlphaFoldDB" id="B4KYS2"/>
<keyword evidence="1" id="KW-0433">Leucine-rich repeat</keyword>
<name>B4KYS2_DROMO</name>
<keyword evidence="2" id="KW-0677">Repeat</keyword>
<dbReference type="SMART" id="SM00369">
    <property type="entry name" value="LRR_TYP"/>
    <property type="match status" value="11"/>
</dbReference>
<evidence type="ECO:0000256" key="2">
    <source>
        <dbReference type="ARBA" id="ARBA00022737"/>
    </source>
</evidence>
<feature type="compositionally biased region" description="Low complexity" evidence="3">
    <location>
        <begin position="628"/>
        <end position="669"/>
    </location>
</feature>
<dbReference type="EMBL" id="CH933809">
    <property type="protein sequence ID" value="EDW17786.1"/>
    <property type="molecule type" value="Genomic_DNA"/>
</dbReference>
<feature type="region of interest" description="Disordered" evidence="3">
    <location>
        <begin position="622"/>
        <end position="669"/>
    </location>
</feature>
<dbReference type="SUPFAM" id="SSF52058">
    <property type="entry name" value="L domain-like"/>
    <property type="match status" value="2"/>
</dbReference>
<dbReference type="Gene3D" id="3.80.10.10">
    <property type="entry name" value="Ribonuclease Inhibitor"/>
    <property type="match status" value="3"/>
</dbReference>
<dbReference type="PhylomeDB" id="B4KYS2"/>
<dbReference type="Proteomes" id="UP000009192">
    <property type="component" value="Unassembled WGS sequence"/>
</dbReference>
<dbReference type="PANTHER" id="PTHR24366:SF96">
    <property type="entry name" value="LEUCINE RICH REPEAT CONTAINING 53"/>
    <property type="match status" value="1"/>
</dbReference>
<evidence type="ECO:0000256" key="3">
    <source>
        <dbReference type="SAM" id="MobiDB-lite"/>
    </source>
</evidence>
<feature type="region of interest" description="Disordered" evidence="3">
    <location>
        <begin position="754"/>
        <end position="803"/>
    </location>
</feature>
<dbReference type="HOGENOM" id="CLU_349263_0_0_1"/>
<gene>
    <name evidence="5" type="primary">Dmoj\GI12870</name>
    <name evidence="5" type="ORF">Dmoj_GI12870</name>
</gene>
<dbReference type="InterPro" id="IPR032675">
    <property type="entry name" value="LRR_dom_sf"/>
</dbReference>
<feature type="chain" id="PRO_5002811727" description="LRRCT domain-containing protein" evidence="4">
    <location>
        <begin position="19"/>
        <end position="803"/>
    </location>
</feature>
<evidence type="ECO:0000313" key="6">
    <source>
        <dbReference type="Proteomes" id="UP000009192"/>
    </source>
</evidence>
<reference evidence="5 6" key="1">
    <citation type="journal article" date="2007" name="Nature">
        <title>Evolution of genes and genomes on the Drosophila phylogeny.</title>
        <authorList>
            <consortium name="Drosophila 12 Genomes Consortium"/>
            <person name="Clark A.G."/>
            <person name="Eisen M.B."/>
            <person name="Smith D.R."/>
            <person name="Bergman C.M."/>
            <person name="Oliver B."/>
            <person name="Markow T.A."/>
            <person name="Kaufman T.C."/>
            <person name="Kellis M."/>
            <person name="Gelbart W."/>
            <person name="Iyer V.N."/>
            <person name="Pollard D.A."/>
            <person name="Sackton T.B."/>
            <person name="Larracuente A.M."/>
            <person name="Singh N.D."/>
            <person name="Abad J.P."/>
            <person name="Abt D.N."/>
            <person name="Adryan B."/>
            <person name="Aguade M."/>
            <person name="Akashi H."/>
            <person name="Anderson W.W."/>
            <person name="Aquadro C.F."/>
            <person name="Ardell D.H."/>
            <person name="Arguello R."/>
            <person name="Artieri C.G."/>
            <person name="Barbash D.A."/>
            <person name="Barker D."/>
            <person name="Barsanti P."/>
            <person name="Batterham P."/>
            <person name="Batzoglou S."/>
            <person name="Begun D."/>
            <person name="Bhutkar A."/>
            <person name="Blanco E."/>
            <person name="Bosak S.A."/>
            <person name="Bradley R.K."/>
            <person name="Brand A.D."/>
            <person name="Brent M.R."/>
            <person name="Brooks A.N."/>
            <person name="Brown R.H."/>
            <person name="Butlin R.K."/>
            <person name="Caggese C."/>
            <person name="Calvi B.R."/>
            <person name="Bernardo de Carvalho A."/>
            <person name="Caspi A."/>
            <person name="Castrezana S."/>
            <person name="Celniker S.E."/>
            <person name="Chang J.L."/>
            <person name="Chapple C."/>
            <person name="Chatterji S."/>
            <person name="Chinwalla A."/>
            <person name="Civetta A."/>
            <person name="Clifton S.W."/>
            <person name="Comeron J.M."/>
            <person name="Costello J.C."/>
            <person name="Coyne J.A."/>
            <person name="Daub J."/>
            <person name="David R.G."/>
            <person name="Delcher A.L."/>
            <person name="Delehaunty K."/>
            <person name="Do C.B."/>
            <person name="Ebling H."/>
            <person name="Edwards K."/>
            <person name="Eickbush T."/>
            <person name="Evans J.D."/>
            <person name="Filipski A."/>
            <person name="Findeiss S."/>
            <person name="Freyhult E."/>
            <person name="Fulton L."/>
            <person name="Fulton R."/>
            <person name="Garcia A.C."/>
            <person name="Gardiner A."/>
            <person name="Garfield D.A."/>
            <person name="Garvin B.E."/>
            <person name="Gibson G."/>
            <person name="Gilbert D."/>
            <person name="Gnerre S."/>
            <person name="Godfrey J."/>
            <person name="Good R."/>
            <person name="Gotea V."/>
            <person name="Gravely B."/>
            <person name="Greenberg A.J."/>
            <person name="Griffiths-Jones S."/>
            <person name="Gross S."/>
            <person name="Guigo R."/>
            <person name="Gustafson E.A."/>
            <person name="Haerty W."/>
            <person name="Hahn M.W."/>
            <person name="Halligan D.L."/>
            <person name="Halpern A.L."/>
            <person name="Halter G.M."/>
            <person name="Han M.V."/>
            <person name="Heger A."/>
            <person name="Hillier L."/>
            <person name="Hinrichs A.S."/>
            <person name="Holmes I."/>
            <person name="Hoskins R.A."/>
            <person name="Hubisz M.J."/>
            <person name="Hultmark D."/>
            <person name="Huntley M.A."/>
            <person name="Jaffe D.B."/>
            <person name="Jagadeeshan S."/>
            <person name="Jeck W.R."/>
            <person name="Johnson J."/>
            <person name="Jones C.D."/>
            <person name="Jordan W.C."/>
            <person name="Karpen G.H."/>
            <person name="Kataoka E."/>
            <person name="Keightley P.D."/>
            <person name="Kheradpour P."/>
            <person name="Kirkness E.F."/>
            <person name="Koerich L.B."/>
            <person name="Kristiansen K."/>
            <person name="Kudrna D."/>
            <person name="Kulathinal R.J."/>
            <person name="Kumar S."/>
            <person name="Kwok R."/>
            <person name="Lander E."/>
            <person name="Langley C.H."/>
            <person name="Lapoint R."/>
            <person name="Lazzaro B.P."/>
            <person name="Lee S.J."/>
            <person name="Levesque L."/>
            <person name="Li R."/>
            <person name="Lin C.F."/>
            <person name="Lin M.F."/>
            <person name="Lindblad-Toh K."/>
            <person name="Llopart A."/>
            <person name="Long M."/>
            <person name="Low L."/>
            <person name="Lozovsky E."/>
            <person name="Lu J."/>
            <person name="Luo M."/>
            <person name="Machado C.A."/>
            <person name="Makalowski W."/>
            <person name="Marzo M."/>
            <person name="Matsuda M."/>
            <person name="Matzkin L."/>
            <person name="McAllister B."/>
            <person name="McBride C.S."/>
            <person name="McKernan B."/>
            <person name="McKernan K."/>
            <person name="Mendez-Lago M."/>
            <person name="Minx P."/>
            <person name="Mollenhauer M.U."/>
            <person name="Montooth K."/>
            <person name="Mount S.M."/>
            <person name="Mu X."/>
            <person name="Myers E."/>
            <person name="Negre B."/>
            <person name="Newfeld S."/>
            <person name="Nielsen R."/>
            <person name="Noor M.A."/>
            <person name="O'Grady P."/>
            <person name="Pachter L."/>
            <person name="Papaceit M."/>
            <person name="Parisi M.J."/>
            <person name="Parisi M."/>
            <person name="Parts L."/>
            <person name="Pedersen J.S."/>
            <person name="Pesole G."/>
            <person name="Phillippy A.M."/>
            <person name="Ponting C.P."/>
            <person name="Pop M."/>
            <person name="Porcelli D."/>
            <person name="Powell J.R."/>
            <person name="Prohaska S."/>
            <person name="Pruitt K."/>
            <person name="Puig M."/>
            <person name="Quesneville H."/>
            <person name="Ram K.R."/>
            <person name="Rand D."/>
            <person name="Rasmussen M.D."/>
            <person name="Reed L.K."/>
            <person name="Reenan R."/>
            <person name="Reily A."/>
            <person name="Remington K.A."/>
            <person name="Rieger T.T."/>
            <person name="Ritchie M.G."/>
            <person name="Robin C."/>
            <person name="Rogers Y.H."/>
            <person name="Rohde C."/>
            <person name="Rozas J."/>
            <person name="Rubenfield M.J."/>
            <person name="Ruiz A."/>
            <person name="Russo S."/>
            <person name="Salzberg S.L."/>
            <person name="Sanchez-Gracia A."/>
            <person name="Saranga D.J."/>
            <person name="Sato H."/>
            <person name="Schaeffer S.W."/>
            <person name="Schatz M.C."/>
            <person name="Schlenke T."/>
            <person name="Schwartz R."/>
            <person name="Segarra C."/>
            <person name="Singh R.S."/>
            <person name="Sirot L."/>
            <person name="Sirota M."/>
            <person name="Sisneros N.B."/>
            <person name="Smith C.D."/>
            <person name="Smith T.F."/>
            <person name="Spieth J."/>
            <person name="Stage D.E."/>
            <person name="Stark A."/>
            <person name="Stephan W."/>
            <person name="Strausberg R.L."/>
            <person name="Strempel S."/>
            <person name="Sturgill D."/>
            <person name="Sutton G."/>
            <person name="Sutton G.G."/>
            <person name="Tao W."/>
            <person name="Teichmann S."/>
            <person name="Tobari Y.N."/>
            <person name="Tomimura Y."/>
            <person name="Tsolas J.M."/>
            <person name="Valente V.L."/>
            <person name="Venter E."/>
            <person name="Venter J.C."/>
            <person name="Vicario S."/>
            <person name="Vieira F.G."/>
            <person name="Vilella A.J."/>
            <person name="Villasante A."/>
            <person name="Walenz B."/>
            <person name="Wang J."/>
            <person name="Wasserman M."/>
            <person name="Watts T."/>
            <person name="Wilson D."/>
            <person name="Wilson R.K."/>
            <person name="Wing R.A."/>
            <person name="Wolfner M.F."/>
            <person name="Wong A."/>
            <person name="Wong G.K."/>
            <person name="Wu C.I."/>
            <person name="Wu G."/>
            <person name="Yamamoto D."/>
            <person name="Yang H.P."/>
            <person name="Yang S.P."/>
            <person name="Yorke J.A."/>
            <person name="Yoshida K."/>
            <person name="Zdobnov E."/>
            <person name="Zhang P."/>
            <person name="Zhang Y."/>
            <person name="Zimin A.V."/>
            <person name="Baldwin J."/>
            <person name="Abdouelleil A."/>
            <person name="Abdulkadir J."/>
            <person name="Abebe A."/>
            <person name="Abera B."/>
            <person name="Abreu J."/>
            <person name="Acer S.C."/>
            <person name="Aftuck L."/>
            <person name="Alexander A."/>
            <person name="An P."/>
            <person name="Anderson E."/>
            <person name="Anderson S."/>
            <person name="Arachi H."/>
            <person name="Azer M."/>
            <person name="Bachantsang P."/>
            <person name="Barry A."/>
            <person name="Bayul T."/>
            <person name="Berlin A."/>
            <person name="Bessette D."/>
            <person name="Bloom T."/>
            <person name="Blye J."/>
            <person name="Boguslavskiy L."/>
            <person name="Bonnet C."/>
            <person name="Boukhgalter B."/>
            <person name="Bourzgui I."/>
            <person name="Brown A."/>
            <person name="Cahill P."/>
            <person name="Channer S."/>
            <person name="Cheshatsang Y."/>
            <person name="Chuda L."/>
            <person name="Citroen M."/>
            <person name="Collymore A."/>
            <person name="Cooke P."/>
            <person name="Costello M."/>
            <person name="D'Aco K."/>
            <person name="Daza R."/>
            <person name="De Haan G."/>
            <person name="DeGray S."/>
            <person name="DeMaso C."/>
            <person name="Dhargay N."/>
            <person name="Dooley K."/>
            <person name="Dooley E."/>
            <person name="Doricent M."/>
            <person name="Dorje P."/>
            <person name="Dorjee K."/>
            <person name="Dupes A."/>
            <person name="Elong R."/>
            <person name="Falk J."/>
            <person name="Farina A."/>
            <person name="Faro S."/>
            <person name="Ferguson D."/>
            <person name="Fisher S."/>
            <person name="Foley C.D."/>
            <person name="Franke A."/>
            <person name="Friedrich D."/>
            <person name="Gadbois L."/>
            <person name="Gearin G."/>
            <person name="Gearin C.R."/>
            <person name="Giannoukos G."/>
            <person name="Goode T."/>
            <person name="Graham J."/>
            <person name="Grandbois E."/>
            <person name="Grewal S."/>
            <person name="Gyaltsen K."/>
            <person name="Hafez N."/>
            <person name="Hagos B."/>
            <person name="Hall J."/>
            <person name="Henson C."/>
            <person name="Hollinger A."/>
            <person name="Honan T."/>
            <person name="Huard M.D."/>
            <person name="Hughes L."/>
            <person name="Hurhula B."/>
            <person name="Husby M.E."/>
            <person name="Kamat A."/>
            <person name="Kanga B."/>
            <person name="Kashin S."/>
            <person name="Khazanovich D."/>
            <person name="Kisner P."/>
            <person name="Lance K."/>
            <person name="Lara M."/>
            <person name="Lee W."/>
            <person name="Lennon N."/>
            <person name="Letendre F."/>
            <person name="LeVine R."/>
            <person name="Lipovsky A."/>
            <person name="Liu X."/>
            <person name="Liu J."/>
            <person name="Liu S."/>
            <person name="Lokyitsang T."/>
            <person name="Lokyitsang Y."/>
            <person name="Lubonja R."/>
            <person name="Lui A."/>
            <person name="MacDonald P."/>
            <person name="Magnisalis V."/>
            <person name="Maru K."/>
            <person name="Matthews C."/>
            <person name="McCusker W."/>
            <person name="McDonough S."/>
            <person name="Mehta T."/>
            <person name="Meldrim J."/>
            <person name="Meneus L."/>
            <person name="Mihai O."/>
            <person name="Mihalev A."/>
            <person name="Mihova T."/>
            <person name="Mittelman R."/>
            <person name="Mlenga V."/>
            <person name="Montmayeur A."/>
            <person name="Mulrain L."/>
            <person name="Navidi A."/>
            <person name="Naylor J."/>
            <person name="Negash T."/>
            <person name="Nguyen T."/>
            <person name="Nguyen N."/>
            <person name="Nicol R."/>
            <person name="Norbu C."/>
            <person name="Norbu N."/>
            <person name="Novod N."/>
            <person name="O'Neill B."/>
            <person name="Osman S."/>
            <person name="Markiewicz E."/>
            <person name="Oyono O.L."/>
            <person name="Patti C."/>
            <person name="Phunkhang P."/>
            <person name="Pierre F."/>
            <person name="Priest M."/>
            <person name="Raghuraman S."/>
            <person name="Rege F."/>
            <person name="Reyes R."/>
            <person name="Rise C."/>
            <person name="Rogov P."/>
            <person name="Ross K."/>
            <person name="Ryan E."/>
            <person name="Settipalli S."/>
            <person name="Shea T."/>
            <person name="Sherpa N."/>
            <person name="Shi L."/>
            <person name="Shih D."/>
            <person name="Sparrow T."/>
            <person name="Spaulding J."/>
            <person name="Stalker J."/>
            <person name="Stange-Thomann N."/>
            <person name="Stavropoulos S."/>
            <person name="Stone C."/>
            <person name="Strader C."/>
            <person name="Tesfaye S."/>
            <person name="Thomson T."/>
            <person name="Thoulutsang Y."/>
            <person name="Thoulutsang D."/>
            <person name="Topham K."/>
            <person name="Topping I."/>
            <person name="Tsamla T."/>
            <person name="Vassiliev H."/>
            <person name="Vo A."/>
            <person name="Wangchuk T."/>
            <person name="Wangdi T."/>
            <person name="Weiand M."/>
            <person name="Wilkinson J."/>
            <person name="Wilson A."/>
            <person name="Yadav S."/>
            <person name="Young G."/>
            <person name="Yu Q."/>
            <person name="Zembek L."/>
            <person name="Zhong D."/>
            <person name="Zimmer A."/>
            <person name="Zwirko Z."/>
            <person name="Jaffe D.B."/>
            <person name="Alvarez P."/>
            <person name="Brockman W."/>
            <person name="Butler J."/>
            <person name="Chin C."/>
            <person name="Gnerre S."/>
            <person name="Grabherr M."/>
            <person name="Kleber M."/>
            <person name="Mauceli E."/>
            <person name="MacCallum I."/>
        </authorList>
    </citation>
    <scope>NUCLEOTIDE SEQUENCE [LARGE SCALE GENOMIC DNA]</scope>
    <source>
        <strain evidence="6">Tucson 15081-1352.22</strain>
    </source>
</reference>
<feature type="signal peptide" evidence="4">
    <location>
        <begin position="1"/>
        <end position="18"/>
    </location>
</feature>
<proteinExistence type="predicted"/>
<dbReference type="PROSITE" id="PS51450">
    <property type="entry name" value="LRR"/>
    <property type="match status" value="1"/>
</dbReference>
<dbReference type="SMART" id="SM00365">
    <property type="entry name" value="LRR_SD22"/>
    <property type="match status" value="5"/>
</dbReference>
<evidence type="ECO:0000313" key="5">
    <source>
        <dbReference type="EMBL" id="EDW17786.1"/>
    </source>
</evidence>
<dbReference type="KEGG" id="dmo:Dmoj_GI12870"/>
<dbReference type="OrthoDB" id="442066at2759"/>
<dbReference type="InParanoid" id="B4KYS2"/>
<keyword evidence="6" id="KW-1185">Reference proteome</keyword>
<keyword evidence="4" id="KW-0732">Signal</keyword>
<dbReference type="eggNOG" id="KOG0619">
    <property type="taxonomic scope" value="Eukaryota"/>
</dbReference>
<dbReference type="GO" id="GO:0030514">
    <property type="term" value="P:negative regulation of BMP signaling pathway"/>
    <property type="evidence" value="ECO:0007669"/>
    <property type="project" value="EnsemblMetazoa"/>
</dbReference>
<dbReference type="InterPro" id="IPR001611">
    <property type="entry name" value="Leu-rich_rpt"/>
</dbReference>
<dbReference type="GO" id="GO:0005615">
    <property type="term" value="C:extracellular space"/>
    <property type="evidence" value="ECO:0007669"/>
    <property type="project" value="EnsemblMetazoa"/>
</dbReference>
<evidence type="ECO:0008006" key="7">
    <source>
        <dbReference type="Google" id="ProtNLM"/>
    </source>
</evidence>
<dbReference type="OMA" id="PTQQITT"/>
<dbReference type="SMART" id="SM00364">
    <property type="entry name" value="LRR_BAC"/>
    <property type="match status" value="7"/>
</dbReference>
<dbReference type="FunCoup" id="B4KYS2">
    <property type="interactions" value="37"/>
</dbReference>
<evidence type="ECO:0000256" key="1">
    <source>
        <dbReference type="ARBA" id="ARBA00022614"/>
    </source>
</evidence>
<accession>B4KYS2</accession>
<dbReference type="GO" id="GO:0007474">
    <property type="term" value="P:imaginal disc-derived wing vein specification"/>
    <property type="evidence" value="ECO:0007669"/>
    <property type="project" value="EnsemblMetazoa"/>
</dbReference>
<protein>
    <recommendedName>
        <fullName evidence="7">LRRCT domain-containing protein</fullName>
    </recommendedName>
</protein>
<dbReference type="PANTHER" id="PTHR24366">
    <property type="entry name" value="IG(IMMUNOGLOBULIN) AND LRR(LEUCINE RICH REPEAT) DOMAINS"/>
    <property type="match status" value="1"/>
</dbReference>